<evidence type="ECO:0000259" key="2">
    <source>
        <dbReference type="Pfam" id="PF13456"/>
    </source>
</evidence>
<evidence type="ECO:0000313" key="4">
    <source>
        <dbReference type="EMBL" id="KAF3611247.1"/>
    </source>
</evidence>
<evidence type="ECO:0000256" key="1">
    <source>
        <dbReference type="SAM" id="MobiDB-lite"/>
    </source>
</evidence>
<dbReference type="PANTHER" id="PTHR47074:SF49">
    <property type="entry name" value="POLYNUCLEOTIDYL TRANSFERASE, RIBONUCLEASE H-LIKE SUPERFAMILY PROTEIN"/>
    <property type="match status" value="1"/>
</dbReference>
<comment type="caution">
    <text evidence="3">The sequence shown here is derived from an EMBL/GenBank/DDBJ whole genome shotgun (WGS) entry which is preliminary data.</text>
</comment>
<name>A0A8S9GLG3_BRACR</name>
<dbReference type="InterPro" id="IPR036397">
    <property type="entry name" value="RNaseH_sf"/>
</dbReference>
<organism evidence="3">
    <name type="scientific">Brassica cretica</name>
    <name type="common">Mustard</name>
    <dbReference type="NCBI Taxonomy" id="69181"/>
    <lineage>
        <taxon>Eukaryota</taxon>
        <taxon>Viridiplantae</taxon>
        <taxon>Streptophyta</taxon>
        <taxon>Embryophyta</taxon>
        <taxon>Tracheophyta</taxon>
        <taxon>Spermatophyta</taxon>
        <taxon>Magnoliopsida</taxon>
        <taxon>eudicotyledons</taxon>
        <taxon>Gunneridae</taxon>
        <taxon>Pentapetalae</taxon>
        <taxon>rosids</taxon>
        <taxon>malvids</taxon>
        <taxon>Brassicales</taxon>
        <taxon>Brassicaceae</taxon>
        <taxon>Brassiceae</taxon>
        <taxon>Brassica</taxon>
    </lineage>
</organism>
<dbReference type="AlphaFoldDB" id="A0A8S9GLG3"/>
<dbReference type="OrthoDB" id="1113207at2759"/>
<keyword evidence="5" id="KW-1185">Reference proteome</keyword>
<evidence type="ECO:0000313" key="5">
    <source>
        <dbReference type="Proteomes" id="UP000266723"/>
    </source>
</evidence>
<dbReference type="EMBL" id="QGKV02000297">
    <property type="protein sequence ID" value="KAF3611247.1"/>
    <property type="molecule type" value="Genomic_DNA"/>
</dbReference>
<dbReference type="SUPFAM" id="SSF53098">
    <property type="entry name" value="Ribonuclease H-like"/>
    <property type="match status" value="1"/>
</dbReference>
<feature type="region of interest" description="Disordered" evidence="1">
    <location>
        <begin position="33"/>
        <end position="58"/>
    </location>
</feature>
<dbReference type="InterPro" id="IPR044730">
    <property type="entry name" value="RNase_H-like_dom_plant"/>
</dbReference>
<dbReference type="CDD" id="cd06222">
    <property type="entry name" value="RNase_H_like"/>
    <property type="match status" value="1"/>
</dbReference>
<reference evidence="3" key="1">
    <citation type="submission" date="2019-12" db="EMBL/GenBank/DDBJ databases">
        <title>Genome sequencing and annotation of Brassica cretica.</title>
        <authorList>
            <person name="Studholme D.J."/>
            <person name="Sarris P.F."/>
        </authorList>
    </citation>
    <scope>NUCLEOTIDE SEQUENCE</scope>
    <source>
        <strain evidence="3">PFS-102/07</strain>
        <tissue evidence="3">Leaf</tissue>
    </source>
</reference>
<dbReference type="EMBL" id="QGKY02001925">
    <property type="protein sequence ID" value="KAF2545207.1"/>
    <property type="molecule type" value="Genomic_DNA"/>
</dbReference>
<reference evidence="4 5" key="3">
    <citation type="journal article" date="2020" name="BMC Genomics">
        <title>Intraspecific diversification of the crop wild relative Brassica cretica Lam. using demographic model selection.</title>
        <authorList>
            <person name="Kioukis A."/>
            <person name="Michalopoulou V.A."/>
            <person name="Briers L."/>
            <person name="Pirintsos S."/>
            <person name="Studholme D.J."/>
            <person name="Pavlidis P."/>
            <person name="Sarris P.F."/>
        </authorList>
    </citation>
    <scope>NUCLEOTIDE SEQUENCE [LARGE SCALE GENOMIC DNA]</scope>
    <source>
        <strain evidence="5">cv. PFS-1207/04</strain>
        <strain evidence="4">PFS-1207/04</strain>
    </source>
</reference>
<sequence length="205" mass="22112">MKTYKRKVQEVFENRTFSAQEIVLKSITDAKEWNDAQPGGKSHPQDNPSPARPHCNSTVPPPSLPATILVCKVDAAWDASSGGCGIGGIFCGSNDRNLSNVSEAYSHVSSALMAEAIAVHRAVALAVYSNVRSLAVLSDSLSLIKLLKKGGTQPELFGIMFDIYHFIKYFDVISFDFISRNFNAEADTVAKSALALSVMNSNIGV</sequence>
<dbReference type="Pfam" id="PF13456">
    <property type="entry name" value="RVT_3"/>
    <property type="match status" value="1"/>
</dbReference>
<dbReference type="PANTHER" id="PTHR47074">
    <property type="entry name" value="BNAC02G40300D PROTEIN"/>
    <property type="match status" value="1"/>
</dbReference>
<gene>
    <name evidence="4" type="ORF">DY000_02049735</name>
    <name evidence="3" type="ORF">F2Q70_00022858</name>
</gene>
<dbReference type="InterPro" id="IPR052929">
    <property type="entry name" value="RNase_H-like_EbsB-rel"/>
</dbReference>
<dbReference type="GO" id="GO:0004523">
    <property type="term" value="F:RNA-DNA hybrid ribonuclease activity"/>
    <property type="evidence" value="ECO:0007669"/>
    <property type="project" value="InterPro"/>
</dbReference>
<dbReference type="InterPro" id="IPR012337">
    <property type="entry name" value="RNaseH-like_sf"/>
</dbReference>
<reference evidence="4" key="2">
    <citation type="submission" date="2019-12" db="EMBL/GenBank/DDBJ databases">
        <authorList>
            <person name="Studholme D.J."/>
            <person name="Sarris P."/>
        </authorList>
    </citation>
    <scope>NUCLEOTIDE SEQUENCE</scope>
    <source>
        <strain evidence="4">PFS-1207/04</strain>
        <tissue evidence="4">Leaf</tissue>
    </source>
</reference>
<accession>A0A8S9GLG3</accession>
<protein>
    <recommendedName>
        <fullName evidence="2">RNase H type-1 domain-containing protein</fullName>
    </recommendedName>
</protein>
<dbReference type="InterPro" id="IPR002156">
    <property type="entry name" value="RNaseH_domain"/>
</dbReference>
<dbReference type="GO" id="GO:0003676">
    <property type="term" value="F:nucleic acid binding"/>
    <property type="evidence" value="ECO:0007669"/>
    <property type="project" value="InterPro"/>
</dbReference>
<dbReference type="Gene3D" id="3.30.420.10">
    <property type="entry name" value="Ribonuclease H-like superfamily/Ribonuclease H"/>
    <property type="match status" value="1"/>
</dbReference>
<proteinExistence type="predicted"/>
<evidence type="ECO:0000313" key="3">
    <source>
        <dbReference type="EMBL" id="KAF2545207.1"/>
    </source>
</evidence>
<dbReference type="Proteomes" id="UP000266723">
    <property type="component" value="Unassembled WGS sequence"/>
</dbReference>
<feature type="domain" description="RNase H type-1" evidence="2">
    <location>
        <begin position="73"/>
        <end position="193"/>
    </location>
</feature>